<keyword evidence="5" id="KW-1185">Reference proteome</keyword>
<comment type="caution">
    <text evidence="2">The sequence shown here is derived from an EMBL/GenBank/DDBJ whole genome shotgun (WGS) entry which is preliminary data.</text>
</comment>
<gene>
    <name evidence="2" type="ORF">GPM918_LOCUS46460</name>
    <name evidence="1" type="ORF">OVA965_LOCUS27727</name>
    <name evidence="4" type="ORF">SRO942_LOCUS50675</name>
    <name evidence="3" type="ORF">TMI583_LOCUS28474</name>
</gene>
<dbReference type="EMBL" id="CAJOBC010146699">
    <property type="protein sequence ID" value="CAF4662404.1"/>
    <property type="molecule type" value="Genomic_DNA"/>
</dbReference>
<dbReference type="EMBL" id="CAJNOK010018470">
    <property type="protein sequence ID" value="CAF1282983.1"/>
    <property type="molecule type" value="Genomic_DNA"/>
</dbReference>
<evidence type="ECO:0000313" key="2">
    <source>
        <dbReference type="EMBL" id="CAF1675793.1"/>
    </source>
</evidence>
<dbReference type="Proteomes" id="UP000677228">
    <property type="component" value="Unassembled WGS sequence"/>
</dbReference>
<evidence type="ECO:0000313" key="1">
    <source>
        <dbReference type="EMBL" id="CAF1282983.1"/>
    </source>
</evidence>
<evidence type="ECO:0000313" key="5">
    <source>
        <dbReference type="Proteomes" id="UP000663829"/>
    </source>
</evidence>
<dbReference type="OrthoDB" id="5915810at2759"/>
<accession>A0A816GM65</accession>
<dbReference type="AlphaFoldDB" id="A0A816GM65"/>
<dbReference type="Proteomes" id="UP000682733">
    <property type="component" value="Unassembled WGS sequence"/>
</dbReference>
<evidence type="ECO:0000313" key="4">
    <source>
        <dbReference type="EMBL" id="CAF4662404.1"/>
    </source>
</evidence>
<dbReference type="Proteomes" id="UP000681722">
    <property type="component" value="Unassembled WGS sequence"/>
</dbReference>
<reference evidence="2" key="1">
    <citation type="submission" date="2021-02" db="EMBL/GenBank/DDBJ databases">
        <authorList>
            <person name="Nowell W R."/>
        </authorList>
    </citation>
    <scope>NUCLEOTIDE SEQUENCE</scope>
</reference>
<organism evidence="2 5">
    <name type="scientific">Didymodactylos carnosus</name>
    <dbReference type="NCBI Taxonomy" id="1234261"/>
    <lineage>
        <taxon>Eukaryota</taxon>
        <taxon>Metazoa</taxon>
        <taxon>Spiralia</taxon>
        <taxon>Gnathifera</taxon>
        <taxon>Rotifera</taxon>
        <taxon>Eurotatoria</taxon>
        <taxon>Bdelloidea</taxon>
        <taxon>Philodinida</taxon>
        <taxon>Philodinidae</taxon>
        <taxon>Didymodactylos</taxon>
    </lineage>
</organism>
<dbReference type="EMBL" id="CAJOBA010040032">
    <property type="protein sequence ID" value="CAF4087756.1"/>
    <property type="molecule type" value="Genomic_DNA"/>
</dbReference>
<name>A0A816GM65_9BILA</name>
<dbReference type="Proteomes" id="UP000663829">
    <property type="component" value="Unassembled WGS sequence"/>
</dbReference>
<evidence type="ECO:0000313" key="3">
    <source>
        <dbReference type="EMBL" id="CAF4087756.1"/>
    </source>
</evidence>
<dbReference type="EMBL" id="CAJNOQ010063477">
    <property type="protein sequence ID" value="CAF1675793.1"/>
    <property type="molecule type" value="Genomic_DNA"/>
</dbReference>
<sequence length="66" mass="7595">MFFMRDSKKLAYESDLIYEKAVFACVHSGQPRVRGAGRRPDQHYLALGYPAKIRLLNKNSVLKIII</sequence>
<protein>
    <submittedName>
        <fullName evidence="2">Uncharacterized protein</fullName>
    </submittedName>
</protein>
<proteinExistence type="predicted"/>